<proteinExistence type="predicted"/>
<gene>
    <name evidence="1" type="ORF">LOK49_LG06G00160</name>
</gene>
<accession>A0ACC0H9M5</accession>
<name>A0ACC0H9M5_9ERIC</name>
<protein>
    <submittedName>
        <fullName evidence="1">Zinc finger protein AZF2</fullName>
    </submittedName>
</protein>
<reference evidence="1 2" key="1">
    <citation type="journal article" date="2022" name="Plant J.">
        <title>Chromosome-level genome of Camellia lanceoleosa provides a valuable resource for understanding genome evolution and self-incompatibility.</title>
        <authorList>
            <person name="Gong W."/>
            <person name="Xiao S."/>
            <person name="Wang L."/>
            <person name="Liao Z."/>
            <person name="Chang Y."/>
            <person name="Mo W."/>
            <person name="Hu G."/>
            <person name="Li W."/>
            <person name="Zhao G."/>
            <person name="Zhu H."/>
            <person name="Hu X."/>
            <person name="Ji K."/>
            <person name="Xiang X."/>
            <person name="Song Q."/>
            <person name="Yuan D."/>
            <person name="Jin S."/>
            <person name="Zhang L."/>
        </authorList>
    </citation>
    <scope>NUCLEOTIDE SEQUENCE [LARGE SCALE GENOMIC DNA]</scope>
    <source>
        <strain evidence="1">SQ_2022a</strain>
    </source>
</reference>
<keyword evidence="2" id="KW-1185">Reference proteome</keyword>
<evidence type="ECO:0000313" key="2">
    <source>
        <dbReference type="Proteomes" id="UP001060215"/>
    </source>
</evidence>
<dbReference type="EMBL" id="CM045762">
    <property type="protein sequence ID" value="KAI8010247.1"/>
    <property type="molecule type" value="Genomic_DNA"/>
</dbReference>
<dbReference type="Proteomes" id="UP001060215">
    <property type="component" value="Chromosome 5"/>
</dbReference>
<evidence type="ECO:0000313" key="1">
    <source>
        <dbReference type="EMBL" id="KAI8010247.1"/>
    </source>
</evidence>
<sequence>MEADHDQENQFPVIGLSKKQVCSGEEKPWIKLKIQKIEEQEDQIRPRKNDEPRVCKVCKKGFSSGKALGGHMRIHVQNNKELKTNQNQYNIGDSDKDNSGCYSKPVCSICSKNFPSMKSLFGHMRCHPEREWRGIQPPPRPPAAKDSSSYSSYVSDSEQLKADNQTYIDSDMGIQEIDLTKSLVGWSATAKRGRRALIAATGTMAEEKRLQDAVDDLMRLAHSGDSLDLESGSGLTHKHRVVVEATNSNSLTNKVETEGKNRVFESKKRKRIIDESEPPVDFKMDHHPGSTDMSHHVSVSRGSNSVLVKNLEKGKGKAVLETEPNFTDSDESIPSKQLIVNYKYKNNNKSAMIKKKKRMMMKLSDLGLVQIDQIHRPIDRYYKCSTCNKCFPTHQALGGHRSSHNKAKTSQTTIDESSYAAAEDITRADETKENEGAGSSKPADSALHQCKICNKDFATGQALGGHKRCHWTGPVEAPSSQATSSPGEASQTGQKILGFDLNELPAMEDEDGVEDSEEHGSGCGFASSSYNNSVS</sequence>
<organism evidence="1 2">
    <name type="scientific">Camellia lanceoleosa</name>
    <dbReference type="NCBI Taxonomy" id="1840588"/>
    <lineage>
        <taxon>Eukaryota</taxon>
        <taxon>Viridiplantae</taxon>
        <taxon>Streptophyta</taxon>
        <taxon>Embryophyta</taxon>
        <taxon>Tracheophyta</taxon>
        <taxon>Spermatophyta</taxon>
        <taxon>Magnoliopsida</taxon>
        <taxon>eudicotyledons</taxon>
        <taxon>Gunneridae</taxon>
        <taxon>Pentapetalae</taxon>
        <taxon>asterids</taxon>
        <taxon>Ericales</taxon>
        <taxon>Theaceae</taxon>
        <taxon>Camellia</taxon>
    </lineage>
</organism>
<comment type="caution">
    <text evidence="1">The sequence shown here is derived from an EMBL/GenBank/DDBJ whole genome shotgun (WGS) entry which is preliminary data.</text>
</comment>